<reference evidence="1 2" key="1">
    <citation type="submission" date="2017-08" db="EMBL/GenBank/DDBJ databases">
        <title>Halomonas binhaiensis sp. nov., isolated from saline alkaline soil.</title>
        <authorList>
            <person name="Wang D."/>
            <person name="Zhang G."/>
        </authorList>
    </citation>
    <scope>NUCLEOTIDE SEQUENCE [LARGE SCALE GENOMIC DNA]</scope>
    <source>
        <strain evidence="1 2">WN018</strain>
    </source>
</reference>
<dbReference type="Proteomes" id="UP000218675">
    <property type="component" value="Unassembled WGS sequence"/>
</dbReference>
<accession>A0ABX4HKG8</accession>
<gene>
    <name evidence="1" type="ORF">CK497_07785</name>
</gene>
<sequence length="112" mass="13075">MEKDLVKRAHDAFNQGDYKVAKELYKKAAGYYGESLFKVNITLCDKYLRIETGEELESVNTLFDDIEVKKLQNKVHQMQRQLSEKDAIISERFEELAILTRMLEEKDNAISI</sequence>
<proteinExistence type="predicted"/>
<dbReference type="EMBL" id="NSKA01000002">
    <property type="protein sequence ID" value="PAU73004.1"/>
    <property type="molecule type" value="Genomic_DNA"/>
</dbReference>
<evidence type="ECO:0000313" key="2">
    <source>
        <dbReference type="Proteomes" id="UP000218675"/>
    </source>
</evidence>
<name>A0ABX4HKG8_9GAMM</name>
<organism evidence="1 2">
    <name type="scientific">Vreelandella alkaliphila</name>
    <dbReference type="NCBI Taxonomy" id="272774"/>
    <lineage>
        <taxon>Bacteria</taxon>
        <taxon>Pseudomonadati</taxon>
        <taxon>Pseudomonadota</taxon>
        <taxon>Gammaproteobacteria</taxon>
        <taxon>Oceanospirillales</taxon>
        <taxon>Halomonadaceae</taxon>
        <taxon>Vreelandella</taxon>
    </lineage>
</organism>
<protein>
    <submittedName>
        <fullName evidence="1">Uncharacterized protein</fullName>
    </submittedName>
</protein>
<dbReference type="RefSeq" id="WP_095603282.1">
    <property type="nucleotide sequence ID" value="NZ_NSKA01000002.1"/>
</dbReference>
<evidence type="ECO:0000313" key="1">
    <source>
        <dbReference type="EMBL" id="PAU73004.1"/>
    </source>
</evidence>
<comment type="caution">
    <text evidence="1">The sequence shown here is derived from an EMBL/GenBank/DDBJ whole genome shotgun (WGS) entry which is preliminary data.</text>
</comment>
<keyword evidence="2" id="KW-1185">Reference proteome</keyword>